<name>A0A2T6BSP8_9FLAO</name>
<gene>
    <name evidence="1" type="ORF">C8N46_11146</name>
</gene>
<proteinExistence type="predicted"/>
<evidence type="ECO:0008006" key="3">
    <source>
        <dbReference type="Google" id="ProtNLM"/>
    </source>
</evidence>
<evidence type="ECO:0000313" key="1">
    <source>
        <dbReference type="EMBL" id="PTX58977.1"/>
    </source>
</evidence>
<dbReference type="PROSITE" id="PS51257">
    <property type="entry name" value="PROKAR_LIPOPROTEIN"/>
    <property type="match status" value="1"/>
</dbReference>
<organism evidence="1 2">
    <name type="scientific">Kordia periserrulae</name>
    <dbReference type="NCBI Taxonomy" id="701523"/>
    <lineage>
        <taxon>Bacteria</taxon>
        <taxon>Pseudomonadati</taxon>
        <taxon>Bacteroidota</taxon>
        <taxon>Flavobacteriia</taxon>
        <taxon>Flavobacteriales</taxon>
        <taxon>Flavobacteriaceae</taxon>
        <taxon>Kordia</taxon>
    </lineage>
</organism>
<dbReference type="EMBL" id="QBKT01000011">
    <property type="protein sequence ID" value="PTX58977.1"/>
    <property type="molecule type" value="Genomic_DNA"/>
</dbReference>
<dbReference type="Proteomes" id="UP000244090">
    <property type="component" value="Unassembled WGS sequence"/>
</dbReference>
<evidence type="ECO:0000313" key="2">
    <source>
        <dbReference type="Proteomes" id="UP000244090"/>
    </source>
</evidence>
<comment type="caution">
    <text evidence="1">The sequence shown here is derived from an EMBL/GenBank/DDBJ whole genome shotgun (WGS) entry which is preliminary data.</text>
</comment>
<dbReference type="OrthoDB" id="1442061at2"/>
<dbReference type="RefSeq" id="WP_108116508.1">
    <property type="nucleotide sequence ID" value="NZ_QBKT01000011.1"/>
</dbReference>
<sequence>MTNFKILILILAIGLSSCADRKDKAELKEVESEKKVENEKYDRFWITNEHPDDIQEKVEVYVSKEKDTMFNQIKTLIDGQIDSTKSRFYELNLVKSEKPDTYSGIFKYYSDYDSNPKNVNKEKTLNLSIFQKSRDSSYYQTFESRESNEIEFELVNYESDQLVGIMSELRFIQFFDENGKDMLNVITTELAVDNKSKTHNIGIEIYELNKKR</sequence>
<reference evidence="1 2" key="1">
    <citation type="submission" date="2018-04" db="EMBL/GenBank/DDBJ databases">
        <title>Genomic Encyclopedia of Archaeal and Bacterial Type Strains, Phase II (KMG-II): from individual species to whole genera.</title>
        <authorList>
            <person name="Goeker M."/>
        </authorList>
    </citation>
    <scope>NUCLEOTIDE SEQUENCE [LARGE SCALE GENOMIC DNA]</scope>
    <source>
        <strain evidence="1 2">DSM 25731</strain>
    </source>
</reference>
<accession>A0A2T6BSP8</accession>
<dbReference type="AlphaFoldDB" id="A0A2T6BSP8"/>
<keyword evidence="2" id="KW-1185">Reference proteome</keyword>
<protein>
    <recommendedName>
        <fullName evidence="3">Lipoprotein</fullName>
    </recommendedName>
</protein>